<dbReference type="Proteomes" id="UP000887577">
    <property type="component" value="Unplaced"/>
</dbReference>
<proteinExistence type="predicted"/>
<protein>
    <submittedName>
        <fullName evidence="3">Uncharacterized protein</fullName>
    </submittedName>
</protein>
<feature type="region of interest" description="Disordered" evidence="1">
    <location>
        <begin position="52"/>
        <end position="133"/>
    </location>
</feature>
<organism evidence="2 3">
    <name type="scientific">Panagrolaimus superbus</name>
    <dbReference type="NCBI Taxonomy" id="310955"/>
    <lineage>
        <taxon>Eukaryota</taxon>
        <taxon>Metazoa</taxon>
        <taxon>Ecdysozoa</taxon>
        <taxon>Nematoda</taxon>
        <taxon>Chromadorea</taxon>
        <taxon>Rhabditida</taxon>
        <taxon>Tylenchina</taxon>
        <taxon>Panagrolaimomorpha</taxon>
        <taxon>Panagrolaimoidea</taxon>
        <taxon>Panagrolaimidae</taxon>
        <taxon>Panagrolaimus</taxon>
    </lineage>
</organism>
<dbReference type="AlphaFoldDB" id="A0A914Z5R8"/>
<name>A0A914Z5R8_9BILA</name>
<evidence type="ECO:0000256" key="1">
    <source>
        <dbReference type="SAM" id="MobiDB-lite"/>
    </source>
</evidence>
<reference evidence="3" key="1">
    <citation type="submission" date="2022-11" db="UniProtKB">
        <authorList>
            <consortium name="WormBaseParasite"/>
        </authorList>
    </citation>
    <scope>IDENTIFICATION</scope>
</reference>
<evidence type="ECO:0000313" key="3">
    <source>
        <dbReference type="WBParaSite" id="PSU_v2.g725.t1"/>
    </source>
</evidence>
<feature type="compositionally biased region" description="Low complexity" evidence="1">
    <location>
        <begin position="57"/>
        <end position="66"/>
    </location>
</feature>
<evidence type="ECO:0000313" key="2">
    <source>
        <dbReference type="Proteomes" id="UP000887577"/>
    </source>
</evidence>
<feature type="compositionally biased region" description="Basic and acidic residues" evidence="1">
    <location>
        <begin position="108"/>
        <end position="133"/>
    </location>
</feature>
<sequence>MEAVQALPRLAASEGEVLVPKIGGEDRHGHTDQVGTEWNVQWPVEQWQQPALEQDADGQGLQQADGIDGDEPRCLLSDGTVRALENQNPVQNEGRQHAQPVGQTDGNLEGHSKAEQDPATHVDRSCRAATDDEQEKLAAHAGVLEAEIRGCAAA</sequence>
<keyword evidence="2" id="KW-1185">Reference proteome</keyword>
<dbReference type="WBParaSite" id="PSU_v2.g725.t1">
    <property type="protein sequence ID" value="PSU_v2.g725.t1"/>
    <property type="gene ID" value="PSU_v2.g725"/>
</dbReference>
<accession>A0A914Z5R8</accession>